<evidence type="ECO:0000256" key="8">
    <source>
        <dbReference type="ARBA" id="ARBA00022989"/>
    </source>
</evidence>
<evidence type="ECO:0000256" key="5">
    <source>
        <dbReference type="ARBA" id="ARBA00022824"/>
    </source>
</evidence>
<keyword evidence="13" id="KW-1185">Reference proteome</keyword>
<dbReference type="Pfam" id="PF00810">
    <property type="entry name" value="ER_lumen_recept"/>
    <property type="match status" value="1"/>
</dbReference>
<evidence type="ECO:0000313" key="13">
    <source>
        <dbReference type="Proteomes" id="UP001231189"/>
    </source>
</evidence>
<evidence type="ECO:0000256" key="6">
    <source>
        <dbReference type="ARBA" id="ARBA00022892"/>
    </source>
</evidence>
<keyword evidence="11" id="KW-0732">Signal</keyword>
<reference evidence="12" key="1">
    <citation type="submission" date="2023-07" db="EMBL/GenBank/DDBJ databases">
        <title>A chromosome-level genome assembly of Lolium multiflorum.</title>
        <authorList>
            <person name="Chen Y."/>
            <person name="Copetti D."/>
            <person name="Kolliker R."/>
            <person name="Studer B."/>
        </authorList>
    </citation>
    <scope>NUCLEOTIDE SEQUENCE</scope>
    <source>
        <strain evidence="12">02402/16</strain>
        <tissue evidence="12">Leaf</tissue>
    </source>
</reference>
<keyword evidence="9" id="KW-0472">Membrane</keyword>
<accession>A0AAD8X138</accession>
<keyword evidence="5" id="KW-0256">Endoplasmic reticulum</keyword>
<gene>
    <name evidence="12" type="ORF">QYE76_046471</name>
</gene>
<evidence type="ECO:0000313" key="12">
    <source>
        <dbReference type="EMBL" id="KAK1685623.1"/>
    </source>
</evidence>
<comment type="subcellular location">
    <subcellularLocation>
        <location evidence="1">Endoplasmic reticulum membrane</location>
        <topology evidence="1">Multi-pass membrane protein</topology>
    </subcellularLocation>
</comment>
<dbReference type="GO" id="GO:0015031">
    <property type="term" value="P:protein transport"/>
    <property type="evidence" value="ECO:0007669"/>
    <property type="project" value="UniProtKB-KW"/>
</dbReference>
<evidence type="ECO:0000256" key="4">
    <source>
        <dbReference type="ARBA" id="ARBA00022692"/>
    </source>
</evidence>
<comment type="caution">
    <text evidence="12">The sequence shown here is derived from an EMBL/GenBank/DDBJ whole genome shotgun (WGS) entry which is preliminary data.</text>
</comment>
<evidence type="ECO:0000256" key="2">
    <source>
        <dbReference type="ARBA" id="ARBA00010120"/>
    </source>
</evidence>
<dbReference type="PRINTS" id="PR00660">
    <property type="entry name" value="ERLUMENR"/>
</dbReference>
<dbReference type="GO" id="GO:0006621">
    <property type="term" value="P:protein retention in ER lumen"/>
    <property type="evidence" value="ECO:0007669"/>
    <property type="project" value="InterPro"/>
</dbReference>
<dbReference type="Proteomes" id="UP001231189">
    <property type="component" value="Unassembled WGS sequence"/>
</dbReference>
<keyword evidence="8" id="KW-1133">Transmembrane helix</keyword>
<evidence type="ECO:0000256" key="10">
    <source>
        <dbReference type="ARBA" id="ARBA00023170"/>
    </source>
</evidence>
<evidence type="ECO:0000256" key="7">
    <source>
        <dbReference type="ARBA" id="ARBA00022927"/>
    </source>
</evidence>
<dbReference type="InterPro" id="IPR000133">
    <property type="entry name" value="ER_ret_rcpt"/>
</dbReference>
<feature type="chain" id="PRO_5042070718" evidence="11">
    <location>
        <begin position="23"/>
        <end position="185"/>
    </location>
</feature>
<feature type="signal peptide" evidence="11">
    <location>
        <begin position="1"/>
        <end position="22"/>
    </location>
</feature>
<evidence type="ECO:0000256" key="1">
    <source>
        <dbReference type="ARBA" id="ARBA00004477"/>
    </source>
</evidence>
<dbReference type="AlphaFoldDB" id="A0AAD8X138"/>
<keyword evidence="3" id="KW-0813">Transport</keyword>
<dbReference type="EMBL" id="JAUUTY010000002">
    <property type="protein sequence ID" value="KAK1685623.1"/>
    <property type="molecule type" value="Genomic_DNA"/>
</dbReference>
<evidence type="ECO:0000256" key="11">
    <source>
        <dbReference type="SAM" id="SignalP"/>
    </source>
</evidence>
<keyword evidence="6" id="KW-0931">ER-Golgi transport</keyword>
<evidence type="ECO:0000256" key="9">
    <source>
        <dbReference type="ARBA" id="ARBA00023136"/>
    </source>
</evidence>
<dbReference type="GO" id="GO:0046923">
    <property type="term" value="F:ER retention sequence binding"/>
    <property type="evidence" value="ECO:0007669"/>
    <property type="project" value="InterPro"/>
</dbReference>
<dbReference type="GO" id="GO:0005789">
    <property type="term" value="C:endoplasmic reticulum membrane"/>
    <property type="evidence" value="ECO:0007669"/>
    <property type="project" value="UniProtKB-SubCell"/>
</dbReference>
<keyword evidence="10" id="KW-0675">Receptor</keyword>
<name>A0AAD8X138_LOLMU</name>
<evidence type="ECO:0000256" key="3">
    <source>
        <dbReference type="ARBA" id="ARBA00022448"/>
    </source>
</evidence>
<keyword evidence="7" id="KW-0653">Protein transport</keyword>
<organism evidence="12 13">
    <name type="scientific">Lolium multiflorum</name>
    <name type="common">Italian ryegrass</name>
    <name type="synonym">Lolium perenne subsp. multiflorum</name>
    <dbReference type="NCBI Taxonomy" id="4521"/>
    <lineage>
        <taxon>Eukaryota</taxon>
        <taxon>Viridiplantae</taxon>
        <taxon>Streptophyta</taxon>
        <taxon>Embryophyta</taxon>
        <taxon>Tracheophyta</taxon>
        <taxon>Spermatophyta</taxon>
        <taxon>Magnoliopsida</taxon>
        <taxon>Liliopsida</taxon>
        <taxon>Poales</taxon>
        <taxon>Poaceae</taxon>
        <taxon>BOP clade</taxon>
        <taxon>Pooideae</taxon>
        <taxon>Poodae</taxon>
        <taxon>Poeae</taxon>
        <taxon>Poeae Chloroplast Group 2 (Poeae type)</taxon>
        <taxon>Loliodinae</taxon>
        <taxon>Loliinae</taxon>
        <taxon>Lolium</taxon>
    </lineage>
</organism>
<proteinExistence type="inferred from homology"/>
<protein>
    <submittedName>
        <fullName evidence="12">Uncharacterized protein</fullName>
    </submittedName>
</protein>
<comment type="similarity">
    <text evidence="2">Belongs to the ERD2 family.</text>
</comment>
<dbReference type="GO" id="GO:0016192">
    <property type="term" value="P:vesicle-mediated transport"/>
    <property type="evidence" value="ECO:0007669"/>
    <property type="project" value="UniProtKB-KW"/>
</dbReference>
<keyword evidence="4" id="KW-0812">Transmembrane</keyword>
<dbReference type="PANTHER" id="PTHR10585">
    <property type="entry name" value="ER LUMEN PROTEIN RETAINING RECEPTOR"/>
    <property type="match status" value="1"/>
</dbReference>
<sequence length="185" mass="20576">MTHLFSVIILLLKIYANKSCSGKHNPSTRIPRVLFPWLIPPPTAHTDLARAGVSRKTQELYLAVFVARYLDLFTDYISLYNTVMKARLHHHLRGHRLVHAPTPAAHGMDENEIPFTDLLLLLLSEAATSLGDDDGRQLLLSMVRSTLGREGTGLLAVVAVQHAISLHHPLLPLELELKVFLITAS</sequence>